<dbReference type="InterPro" id="IPR033655">
    <property type="entry name" value="TGS_RelA/SpoT"/>
</dbReference>
<dbReference type="AlphaFoldDB" id="A0LGX6"/>
<dbReference type="FunFam" id="3.10.20.30:FF:000002">
    <property type="entry name" value="GTP pyrophosphokinase (RelA/SpoT)"/>
    <property type="match status" value="1"/>
</dbReference>
<dbReference type="Gene3D" id="1.10.3210.10">
    <property type="entry name" value="Hypothetical protein af1432"/>
    <property type="match status" value="1"/>
</dbReference>
<dbReference type="Gene3D" id="3.30.460.10">
    <property type="entry name" value="Beta Polymerase, domain 2"/>
    <property type="match status" value="1"/>
</dbReference>
<name>A0LGX6_SYNFM</name>
<dbReference type="Proteomes" id="UP000001784">
    <property type="component" value="Chromosome"/>
</dbReference>
<reference evidence="3 4" key="1">
    <citation type="submission" date="2006-10" db="EMBL/GenBank/DDBJ databases">
        <title>Complete sequence of Syntrophobacter fumaroxidans MPOB.</title>
        <authorList>
            <consortium name="US DOE Joint Genome Institute"/>
            <person name="Copeland A."/>
            <person name="Lucas S."/>
            <person name="Lapidus A."/>
            <person name="Barry K."/>
            <person name="Detter J.C."/>
            <person name="Glavina del Rio T."/>
            <person name="Hammon N."/>
            <person name="Israni S."/>
            <person name="Pitluck S."/>
            <person name="Goltsman E.G."/>
            <person name="Martinez M."/>
            <person name="Schmutz J."/>
            <person name="Larimer F."/>
            <person name="Land M."/>
            <person name="Hauser L."/>
            <person name="Kyrpides N."/>
            <person name="Kim E."/>
            <person name="Boone D.R."/>
            <person name="Brockman F."/>
            <person name="Culley D."/>
            <person name="Ferry J."/>
            <person name="Gunsalus R."/>
            <person name="McInerney M.J."/>
            <person name="Morrison M."/>
            <person name="Plugge C."/>
            <person name="Rohlin L."/>
            <person name="Scholten J."/>
            <person name="Sieber J."/>
            <person name="Stams A.J.M."/>
            <person name="Worm P."/>
            <person name="Henstra A.M."/>
            <person name="Richardson P."/>
        </authorList>
    </citation>
    <scope>NUCLEOTIDE SEQUENCE [LARGE SCALE GENOMIC DNA]</scope>
    <source>
        <strain evidence="4">DSM 10017 / MPOB</strain>
    </source>
</reference>
<dbReference type="EMBL" id="CP000478">
    <property type="protein sequence ID" value="ABK16678.1"/>
    <property type="molecule type" value="Genomic_DNA"/>
</dbReference>
<dbReference type="KEGG" id="sfu:Sfum_0983"/>
<dbReference type="SUPFAM" id="SSF81301">
    <property type="entry name" value="Nucleotidyltransferase"/>
    <property type="match status" value="1"/>
</dbReference>
<dbReference type="PANTHER" id="PTHR21262:SF31">
    <property type="entry name" value="GTP PYROPHOSPHOKINASE"/>
    <property type="match status" value="1"/>
</dbReference>
<keyword evidence="3" id="KW-0378">Hydrolase</keyword>
<dbReference type="InParanoid" id="A0LGX6"/>
<gene>
    <name evidence="3" type="ordered locus">Sfum_0983</name>
</gene>
<dbReference type="STRING" id="335543.Sfum_0983"/>
<dbReference type="SUPFAM" id="SSF81271">
    <property type="entry name" value="TGS-like"/>
    <property type="match status" value="1"/>
</dbReference>
<dbReference type="InterPro" id="IPR004095">
    <property type="entry name" value="TGS"/>
</dbReference>
<keyword evidence="4" id="KW-1185">Reference proteome</keyword>
<dbReference type="RefSeq" id="WP_011697849.1">
    <property type="nucleotide sequence ID" value="NC_008554.1"/>
</dbReference>
<dbReference type="InterPro" id="IPR003607">
    <property type="entry name" value="HD/PDEase_dom"/>
</dbReference>
<dbReference type="CDD" id="cd00077">
    <property type="entry name" value="HDc"/>
    <property type="match status" value="1"/>
</dbReference>
<dbReference type="Gene3D" id="3.10.20.30">
    <property type="match status" value="1"/>
</dbReference>
<comment type="similarity">
    <text evidence="1">Belongs to the RelA/SpoT family.</text>
</comment>
<dbReference type="SMART" id="SM00954">
    <property type="entry name" value="RelA_SpoT"/>
    <property type="match status" value="1"/>
</dbReference>
<proteinExistence type="inferred from homology"/>
<dbReference type="GO" id="GO:0015969">
    <property type="term" value="P:guanosine tetraphosphate metabolic process"/>
    <property type="evidence" value="ECO:0007669"/>
    <property type="project" value="InterPro"/>
</dbReference>
<dbReference type="GO" id="GO:0016787">
    <property type="term" value="F:hydrolase activity"/>
    <property type="evidence" value="ECO:0007669"/>
    <property type="project" value="UniProtKB-KW"/>
</dbReference>
<dbReference type="InterPro" id="IPR012676">
    <property type="entry name" value="TGS-like"/>
</dbReference>
<dbReference type="HOGENOM" id="CLU_012300_0_0_7"/>
<evidence type="ECO:0000313" key="4">
    <source>
        <dbReference type="Proteomes" id="UP000001784"/>
    </source>
</evidence>
<dbReference type="GO" id="GO:0008728">
    <property type="term" value="F:GTP diphosphokinase activity"/>
    <property type="evidence" value="ECO:0007669"/>
    <property type="project" value="UniProtKB-EC"/>
</dbReference>
<protein>
    <submittedName>
        <fullName evidence="3">Metal dependent phosphohydrolase</fullName>
        <ecNumber evidence="3">2.7.6.5</ecNumber>
    </submittedName>
</protein>
<dbReference type="Pfam" id="PF02824">
    <property type="entry name" value="TGS"/>
    <property type="match status" value="1"/>
</dbReference>
<dbReference type="GO" id="GO:0005886">
    <property type="term" value="C:plasma membrane"/>
    <property type="evidence" value="ECO:0007669"/>
    <property type="project" value="TreeGrafter"/>
</dbReference>
<dbReference type="InterPro" id="IPR043519">
    <property type="entry name" value="NT_sf"/>
</dbReference>
<sequence length="748" mass="85604">MQAPKSANASRIRMMLPSTTDVHGFDLEHYRARMSKFLDPAESDNRVFYDALQYSYDLHKGQTRKSGAPYISHPCSVAEILARELHFRDPHLLAAALLHDVVEDIPGITLEDILRRFGSRIAELVDGCTKLTRHQLDRAALKDLTHSKIFLSASRRLGVLIIKLVDRLHNLRTLHYLPQAKRQRIAQETVEVYAPIAARFNIYPLKRELYHLALSYLYPRKSKKILQHVRELRNSAEVVDIENRLREILLQAGVAADIRPRPKGLGSYYNALKRTLDIGNPENYFDFAVVLATGEDLKCYLVLGIICKDFVSIPRSLRDFIANPKINGYRSLHVRVHVGGQNYLIKIRTEEMDLQASYGVLQDWTAQTPMSDDHWAEISDLLRTIGEYGGAGPQRKELIRLSEAEEIFVYSPQGDIYYLPKGSVVLDFAYKIHSELGDHCQGALVNGLWEPPTRVLKDAETVEIVTSPDLLDVDPDLEQLCKTPRARSFLNRHLQHRRQHFAREIGRQVLSQELRRHGFGPDALDDETVALLLEVINLKDISELYTRLGQDLLSPELVLYYLEAPLHAKDRHPHHSPHPPDERNAILVSELDKAFHKFARCCNPYPGQENVLATISERGTTFHDPRCEDLKSRHGLQPQHLLDVCWDFDGTWRHVLVFQLHIQQQSISDLLPLLARMPSTVRIRYIESAIGKHNEPTVRLSVALHSFAEARELFRILPEDRVCIDEYGRQGASARVHTECPYVPDRAR</sequence>
<keyword evidence="3" id="KW-0808">Transferase</keyword>
<evidence type="ECO:0000259" key="2">
    <source>
        <dbReference type="PROSITE" id="PS51880"/>
    </source>
</evidence>
<dbReference type="PROSITE" id="PS51880">
    <property type="entry name" value="TGS"/>
    <property type="match status" value="1"/>
</dbReference>
<dbReference type="SMART" id="SM00471">
    <property type="entry name" value="HDc"/>
    <property type="match status" value="1"/>
</dbReference>
<dbReference type="Pfam" id="PF13328">
    <property type="entry name" value="HD_4"/>
    <property type="match status" value="1"/>
</dbReference>
<organism evidence="3 4">
    <name type="scientific">Syntrophobacter fumaroxidans (strain DSM 10017 / MPOB)</name>
    <dbReference type="NCBI Taxonomy" id="335543"/>
    <lineage>
        <taxon>Bacteria</taxon>
        <taxon>Pseudomonadati</taxon>
        <taxon>Thermodesulfobacteriota</taxon>
        <taxon>Syntrophobacteria</taxon>
        <taxon>Syntrophobacterales</taxon>
        <taxon>Syntrophobacteraceae</taxon>
        <taxon>Syntrophobacter</taxon>
    </lineage>
</organism>
<dbReference type="CDD" id="cd05399">
    <property type="entry name" value="NT_Rel-Spo_like"/>
    <property type="match status" value="1"/>
</dbReference>
<dbReference type="InterPro" id="IPR007685">
    <property type="entry name" value="RelA_SpoT"/>
</dbReference>
<dbReference type="SUPFAM" id="SSF109604">
    <property type="entry name" value="HD-domain/PDEase-like"/>
    <property type="match status" value="1"/>
</dbReference>
<evidence type="ECO:0000313" key="3">
    <source>
        <dbReference type="EMBL" id="ABK16678.1"/>
    </source>
</evidence>
<dbReference type="CDD" id="cd01668">
    <property type="entry name" value="TGS_RSH"/>
    <property type="match status" value="1"/>
</dbReference>
<evidence type="ECO:0000256" key="1">
    <source>
        <dbReference type="ARBA" id="ARBA00007476"/>
    </source>
</evidence>
<dbReference type="EC" id="2.7.6.5" evidence="3"/>
<feature type="domain" description="TGS" evidence="2">
    <location>
        <begin position="405"/>
        <end position="466"/>
    </location>
</feature>
<dbReference type="Pfam" id="PF04607">
    <property type="entry name" value="RelA_SpoT"/>
    <property type="match status" value="1"/>
</dbReference>
<dbReference type="eggNOG" id="COG0317">
    <property type="taxonomic scope" value="Bacteria"/>
</dbReference>
<dbReference type="PANTHER" id="PTHR21262">
    <property type="entry name" value="GUANOSINE-3',5'-BIS DIPHOSPHATE 3'-PYROPHOSPHOHYDROLASE"/>
    <property type="match status" value="1"/>
</dbReference>
<accession>A0LGX6</accession>
<dbReference type="InterPro" id="IPR012675">
    <property type="entry name" value="Beta-grasp_dom_sf"/>
</dbReference>